<comment type="caution">
    <text evidence="2">The sequence shown here is derived from an EMBL/GenBank/DDBJ whole genome shotgun (WGS) entry which is preliminary data.</text>
</comment>
<name>A0AAV3YRH3_9GAST</name>
<keyword evidence="1" id="KW-0472">Membrane</keyword>
<evidence type="ECO:0000313" key="3">
    <source>
        <dbReference type="Proteomes" id="UP000735302"/>
    </source>
</evidence>
<accession>A0AAV3YRH3</accession>
<keyword evidence="1" id="KW-1133">Transmembrane helix</keyword>
<evidence type="ECO:0000256" key="1">
    <source>
        <dbReference type="SAM" id="Phobius"/>
    </source>
</evidence>
<proteinExistence type="predicted"/>
<keyword evidence="1" id="KW-0812">Transmembrane</keyword>
<gene>
    <name evidence="2" type="ORF">PoB_001116900</name>
</gene>
<organism evidence="2 3">
    <name type="scientific">Plakobranchus ocellatus</name>
    <dbReference type="NCBI Taxonomy" id="259542"/>
    <lineage>
        <taxon>Eukaryota</taxon>
        <taxon>Metazoa</taxon>
        <taxon>Spiralia</taxon>
        <taxon>Lophotrochozoa</taxon>
        <taxon>Mollusca</taxon>
        <taxon>Gastropoda</taxon>
        <taxon>Heterobranchia</taxon>
        <taxon>Euthyneura</taxon>
        <taxon>Panpulmonata</taxon>
        <taxon>Sacoglossa</taxon>
        <taxon>Placobranchoidea</taxon>
        <taxon>Plakobranchidae</taxon>
        <taxon>Plakobranchus</taxon>
    </lineage>
</organism>
<dbReference type="Proteomes" id="UP000735302">
    <property type="component" value="Unassembled WGS sequence"/>
</dbReference>
<evidence type="ECO:0000313" key="2">
    <source>
        <dbReference type="EMBL" id="GFN84663.1"/>
    </source>
</evidence>
<keyword evidence="3" id="KW-1185">Reference proteome</keyword>
<reference evidence="2 3" key="1">
    <citation type="journal article" date="2021" name="Elife">
        <title>Chloroplast acquisition without the gene transfer in kleptoplastic sea slugs, Plakobranchus ocellatus.</title>
        <authorList>
            <person name="Maeda T."/>
            <person name="Takahashi S."/>
            <person name="Yoshida T."/>
            <person name="Shimamura S."/>
            <person name="Takaki Y."/>
            <person name="Nagai Y."/>
            <person name="Toyoda A."/>
            <person name="Suzuki Y."/>
            <person name="Arimoto A."/>
            <person name="Ishii H."/>
            <person name="Satoh N."/>
            <person name="Nishiyama T."/>
            <person name="Hasebe M."/>
            <person name="Maruyama T."/>
            <person name="Minagawa J."/>
            <person name="Obokata J."/>
            <person name="Shigenobu S."/>
        </authorList>
    </citation>
    <scope>NUCLEOTIDE SEQUENCE [LARGE SCALE GENOMIC DNA]</scope>
</reference>
<dbReference type="EMBL" id="BLXT01001321">
    <property type="protein sequence ID" value="GFN84663.1"/>
    <property type="molecule type" value="Genomic_DNA"/>
</dbReference>
<dbReference type="AlphaFoldDB" id="A0AAV3YRH3"/>
<protein>
    <submittedName>
        <fullName evidence="2">Uncharacterized protein</fullName>
    </submittedName>
</protein>
<feature type="transmembrane region" description="Helical" evidence="1">
    <location>
        <begin position="90"/>
        <end position="113"/>
    </location>
</feature>
<sequence>MVLYITSPQQDDLRFSGLPSGQSAGGAARTRDRRVPADLRVNSLATVPPTPPIGKCALEIVPFRLIIANNGSSFVSFSTYTLNLSTVHDILLILMTNHIGTASSFSFCFLVYCPTLTSM</sequence>